<protein>
    <submittedName>
        <fullName evidence="3">Putative secreted protein</fullName>
    </submittedName>
</protein>
<keyword evidence="1" id="KW-0472">Membrane</keyword>
<dbReference type="NCBIfam" id="TIGR03370">
    <property type="entry name" value="VPLPA-CTERM"/>
    <property type="match status" value="1"/>
</dbReference>
<dbReference type="RefSeq" id="WP_132978223.1">
    <property type="nucleotide sequence ID" value="NZ_SMAO01000009.1"/>
</dbReference>
<dbReference type="Proteomes" id="UP000295717">
    <property type="component" value="Unassembled WGS sequence"/>
</dbReference>
<evidence type="ECO:0000256" key="1">
    <source>
        <dbReference type="SAM" id="Phobius"/>
    </source>
</evidence>
<feature type="chain" id="PRO_5020480370" evidence="2">
    <location>
        <begin position="24"/>
        <end position="193"/>
    </location>
</feature>
<gene>
    <name evidence="3" type="ORF">EDC35_109113</name>
</gene>
<keyword evidence="1" id="KW-0812">Transmembrane</keyword>
<sequence length="193" mass="20054">MNKIFSSLIGGLALLAVSFGANAATINGQVQITGGMQTIGTYPSATGVNFLYGEVGSWLPSNATGDLSVMLGATTANGQLQMPSFSFADPSGTTIWSFVKGGDNFTFKTDTIDSKQENGYLSVTAYGFLSSTNSNYDTTNAIFQFSTQLGKNEVTATFSSGTAVVPLPAAAWLFGSALLGLVGIARRRQSSPV</sequence>
<keyword evidence="4" id="KW-1185">Reference proteome</keyword>
<dbReference type="OrthoDB" id="5567186at2"/>
<keyword evidence="1" id="KW-1133">Transmembrane helix</keyword>
<feature type="transmembrane region" description="Helical" evidence="1">
    <location>
        <begin position="163"/>
        <end position="185"/>
    </location>
</feature>
<dbReference type="AlphaFoldDB" id="A0A4R3MTB1"/>
<comment type="caution">
    <text evidence="3">The sequence shown here is derived from an EMBL/GenBank/DDBJ whole genome shotgun (WGS) entry which is preliminary data.</text>
</comment>
<evidence type="ECO:0000313" key="4">
    <source>
        <dbReference type="Proteomes" id="UP000295717"/>
    </source>
</evidence>
<accession>A0A4R3MTB1</accession>
<dbReference type="EMBL" id="SMAO01000009">
    <property type="protein sequence ID" value="TCT19235.1"/>
    <property type="molecule type" value="Genomic_DNA"/>
</dbReference>
<dbReference type="InterPro" id="IPR022472">
    <property type="entry name" value="VPLPA-CTERM"/>
</dbReference>
<name>A0A4R3MTB1_9GAMM</name>
<evidence type="ECO:0000313" key="3">
    <source>
        <dbReference type="EMBL" id="TCT19235.1"/>
    </source>
</evidence>
<keyword evidence="2" id="KW-0732">Signal</keyword>
<evidence type="ECO:0000256" key="2">
    <source>
        <dbReference type="SAM" id="SignalP"/>
    </source>
</evidence>
<proteinExistence type="predicted"/>
<feature type="signal peptide" evidence="2">
    <location>
        <begin position="1"/>
        <end position="23"/>
    </location>
</feature>
<organism evidence="3 4">
    <name type="scientific">Thiobaca trueperi</name>
    <dbReference type="NCBI Taxonomy" id="127458"/>
    <lineage>
        <taxon>Bacteria</taxon>
        <taxon>Pseudomonadati</taxon>
        <taxon>Pseudomonadota</taxon>
        <taxon>Gammaproteobacteria</taxon>
        <taxon>Chromatiales</taxon>
        <taxon>Chromatiaceae</taxon>
        <taxon>Thiobaca</taxon>
    </lineage>
</organism>
<reference evidence="3 4" key="1">
    <citation type="submission" date="2019-03" db="EMBL/GenBank/DDBJ databases">
        <title>Genomic Encyclopedia of Type Strains, Phase IV (KMG-IV): sequencing the most valuable type-strain genomes for metagenomic binning, comparative biology and taxonomic classification.</title>
        <authorList>
            <person name="Goeker M."/>
        </authorList>
    </citation>
    <scope>NUCLEOTIDE SEQUENCE [LARGE SCALE GENOMIC DNA]</scope>
    <source>
        <strain evidence="3 4">DSM 13587</strain>
    </source>
</reference>